<organism evidence="2 3">
    <name type="scientific">Trifolium medium</name>
    <dbReference type="NCBI Taxonomy" id="97028"/>
    <lineage>
        <taxon>Eukaryota</taxon>
        <taxon>Viridiplantae</taxon>
        <taxon>Streptophyta</taxon>
        <taxon>Embryophyta</taxon>
        <taxon>Tracheophyta</taxon>
        <taxon>Spermatophyta</taxon>
        <taxon>Magnoliopsida</taxon>
        <taxon>eudicotyledons</taxon>
        <taxon>Gunneridae</taxon>
        <taxon>Pentapetalae</taxon>
        <taxon>rosids</taxon>
        <taxon>fabids</taxon>
        <taxon>Fabales</taxon>
        <taxon>Fabaceae</taxon>
        <taxon>Papilionoideae</taxon>
        <taxon>50 kb inversion clade</taxon>
        <taxon>NPAAA clade</taxon>
        <taxon>Hologalegina</taxon>
        <taxon>IRL clade</taxon>
        <taxon>Trifolieae</taxon>
        <taxon>Trifolium</taxon>
    </lineage>
</organism>
<feature type="compositionally biased region" description="Low complexity" evidence="1">
    <location>
        <begin position="29"/>
        <end position="49"/>
    </location>
</feature>
<proteinExistence type="predicted"/>
<comment type="caution">
    <text evidence="2">The sequence shown here is derived from an EMBL/GenBank/DDBJ whole genome shotgun (WGS) entry which is preliminary data.</text>
</comment>
<dbReference type="EMBL" id="LXQA010088809">
    <property type="protein sequence ID" value="MCI13586.1"/>
    <property type="molecule type" value="Genomic_DNA"/>
</dbReference>
<reference evidence="2 3" key="1">
    <citation type="journal article" date="2018" name="Front. Plant Sci.">
        <title>Red Clover (Trifolium pratense) and Zigzag Clover (T. medium) - A Picture of Genomic Similarities and Differences.</title>
        <authorList>
            <person name="Dluhosova J."/>
            <person name="Istvanek J."/>
            <person name="Nedelnik J."/>
            <person name="Repkova J."/>
        </authorList>
    </citation>
    <scope>NUCLEOTIDE SEQUENCE [LARGE SCALE GENOMIC DNA]</scope>
    <source>
        <strain evidence="3">cv. 10/8</strain>
        <tissue evidence="2">Leaf</tissue>
    </source>
</reference>
<protein>
    <submittedName>
        <fullName evidence="2">GATA type zinc finger transcription factor family protein</fullName>
    </submittedName>
</protein>
<name>A0A392PQK8_9FABA</name>
<evidence type="ECO:0000313" key="3">
    <source>
        <dbReference type="Proteomes" id="UP000265520"/>
    </source>
</evidence>
<feature type="region of interest" description="Disordered" evidence="1">
    <location>
        <begin position="13"/>
        <end position="71"/>
    </location>
</feature>
<dbReference type="Proteomes" id="UP000265520">
    <property type="component" value="Unassembled WGS sequence"/>
</dbReference>
<sequence length="71" mass="7564">MDALAIVDDLLDFSSDIGEDDDDDKPKKSVPSLKPKCSDPPSLSPLGLDDPNHSFPNPILVELGGNVPVNH</sequence>
<dbReference type="AlphaFoldDB" id="A0A392PQK8"/>
<evidence type="ECO:0000256" key="1">
    <source>
        <dbReference type="SAM" id="MobiDB-lite"/>
    </source>
</evidence>
<evidence type="ECO:0000313" key="2">
    <source>
        <dbReference type="EMBL" id="MCI13586.1"/>
    </source>
</evidence>
<accession>A0A392PQK8</accession>
<keyword evidence="3" id="KW-1185">Reference proteome</keyword>